<feature type="compositionally biased region" description="Polar residues" evidence="2">
    <location>
        <begin position="9"/>
        <end position="18"/>
    </location>
</feature>
<reference evidence="3 4" key="1">
    <citation type="submission" date="2023-04" db="EMBL/GenBank/DDBJ databases">
        <title>Halomonas strains isolated from rhizosphere soil.</title>
        <authorList>
            <person name="Xu L."/>
            <person name="Sun J.-Q."/>
        </authorList>
    </citation>
    <scope>NUCLEOTIDE SEQUENCE [LARGE SCALE GENOMIC DNA]</scope>
    <source>
        <strain evidence="3 4">LN1S58</strain>
    </source>
</reference>
<comment type="caution">
    <text evidence="3">The sequence shown here is derived from an EMBL/GenBank/DDBJ whole genome shotgun (WGS) entry which is preliminary data.</text>
</comment>
<dbReference type="Pfam" id="PF01177">
    <property type="entry name" value="Asp_Glu_race"/>
    <property type="match status" value="1"/>
</dbReference>
<evidence type="ECO:0000256" key="2">
    <source>
        <dbReference type="SAM" id="MobiDB-lite"/>
    </source>
</evidence>
<proteinExistence type="inferred from homology"/>
<comment type="similarity">
    <text evidence="1">Belongs to the HyuE racemase family.</text>
</comment>
<keyword evidence="4" id="KW-1185">Reference proteome</keyword>
<dbReference type="Gene3D" id="3.40.50.12500">
    <property type="match status" value="1"/>
</dbReference>
<accession>A0ABT6VHH6</accession>
<evidence type="ECO:0000256" key="1">
    <source>
        <dbReference type="ARBA" id="ARBA00038414"/>
    </source>
</evidence>
<dbReference type="InterPro" id="IPR053714">
    <property type="entry name" value="Iso_Racemase_Enz_sf"/>
</dbReference>
<sequence length="293" mass="30631">MARHEHRASSASPPSSDNKPIISRRFPTMFPFPSRSSRARLATGCLLGLFLLPTLAQADQEAGVTTSKGADTARTIVLINPNSNTQATRSMADLARLETEGVATVEERSNMAAPALLTTPQDMIDAAPGVVAIGVEAARDDGVAAIIVSAFSDPGLDELRAEVDIPVFGIGEEVFHEAARDGRAFGIVTVTPDEGLIESFRQKAAALGYEHLYRGVRVTPGDPTELVQSPDKLDAALAEAVKASIENDSAQAVIMGGGPLSASALRLQPQFDVPLVVAVNAAARAAVNAIKGE</sequence>
<dbReference type="PANTHER" id="PTHR28047">
    <property type="entry name" value="PROTEIN DCG1"/>
    <property type="match status" value="1"/>
</dbReference>
<organism evidence="3 4">
    <name type="scientific">Halomonas kalidii</name>
    <dbReference type="NCBI Taxonomy" id="3043293"/>
    <lineage>
        <taxon>Bacteria</taxon>
        <taxon>Pseudomonadati</taxon>
        <taxon>Pseudomonadota</taxon>
        <taxon>Gammaproteobacteria</taxon>
        <taxon>Oceanospirillales</taxon>
        <taxon>Halomonadaceae</taxon>
        <taxon>Halomonas</taxon>
    </lineage>
</organism>
<dbReference type="Proteomes" id="UP001244242">
    <property type="component" value="Unassembled WGS sequence"/>
</dbReference>
<evidence type="ECO:0000313" key="4">
    <source>
        <dbReference type="Proteomes" id="UP001244242"/>
    </source>
</evidence>
<name>A0ABT6VHH6_9GAMM</name>
<dbReference type="InterPro" id="IPR015942">
    <property type="entry name" value="Asp/Glu/hydantoin_racemase"/>
</dbReference>
<feature type="region of interest" description="Disordered" evidence="2">
    <location>
        <begin position="1"/>
        <end position="24"/>
    </location>
</feature>
<dbReference type="RefSeq" id="WP_282720935.1">
    <property type="nucleotide sequence ID" value="NZ_JASCQO010000031.1"/>
</dbReference>
<protein>
    <submittedName>
        <fullName evidence="3">Aspartate/glutamate racemase family protein</fullName>
    </submittedName>
</protein>
<dbReference type="InterPro" id="IPR052186">
    <property type="entry name" value="Hydantoin_racemase-like"/>
</dbReference>
<evidence type="ECO:0000313" key="3">
    <source>
        <dbReference type="EMBL" id="MDI5933425.1"/>
    </source>
</evidence>
<gene>
    <name evidence="3" type="ORF">QLQ84_06435</name>
</gene>
<dbReference type="PANTHER" id="PTHR28047:SF5">
    <property type="entry name" value="PROTEIN DCG1"/>
    <property type="match status" value="1"/>
</dbReference>
<dbReference type="EMBL" id="JASCQO010000031">
    <property type="protein sequence ID" value="MDI5933425.1"/>
    <property type="molecule type" value="Genomic_DNA"/>
</dbReference>